<sequence>MRVSVVLSLMLAAGLAAAPARAELRQFGNVIYPTVPGWSDPGGDGYAAMLSELPDDRCEFCRILVGPGGTARGSLTDWLTQNRFAFIDEDDREGFDILTPAEPSTLGTREAAMMVMSDGSETQFLIAIRAGREFALTGFRAYASDPDLVEDNLKVMTGTYLPWLSLLRFRSEGAPSLLPAPMPGGMNGLWWGSRMDTTMGMDMMMRMETSFKRIMFWPDGTFYEGTPPQGTATPDRAALDKALLTDWGNYTEKSDGILLLFNDGRSEVLKRDGEALSVWGYDLYQVTPLADGVRLDGSISSAFYSGFMPNSGMSGGVSSSSQTTFYPDGRYSGSSSGGAFGNFDSGGGYALGHGDEDGGTYEIRDGLLIYSPQGGEGRRAQAVFRAEDSIVIGDSFLDGTAR</sequence>
<proteinExistence type="predicted"/>
<name>A0ABV7QZC9_9RHOB</name>
<keyword evidence="1" id="KW-0732">Signal</keyword>
<dbReference type="RefSeq" id="WP_377742744.1">
    <property type="nucleotide sequence ID" value="NZ_JBHRXJ010000002.1"/>
</dbReference>
<comment type="caution">
    <text evidence="2">The sequence shown here is derived from an EMBL/GenBank/DDBJ whole genome shotgun (WGS) entry which is preliminary data.</text>
</comment>
<evidence type="ECO:0000313" key="2">
    <source>
        <dbReference type="EMBL" id="MFC3527314.1"/>
    </source>
</evidence>
<organism evidence="2 3">
    <name type="scientific">Paracoccus mangrovi</name>
    <dbReference type="NCBI Taxonomy" id="1715645"/>
    <lineage>
        <taxon>Bacteria</taxon>
        <taxon>Pseudomonadati</taxon>
        <taxon>Pseudomonadota</taxon>
        <taxon>Alphaproteobacteria</taxon>
        <taxon>Rhodobacterales</taxon>
        <taxon>Paracoccaceae</taxon>
        <taxon>Paracoccus</taxon>
    </lineage>
</organism>
<evidence type="ECO:0000313" key="3">
    <source>
        <dbReference type="Proteomes" id="UP001595721"/>
    </source>
</evidence>
<evidence type="ECO:0000256" key="1">
    <source>
        <dbReference type="SAM" id="SignalP"/>
    </source>
</evidence>
<accession>A0ABV7QZC9</accession>
<dbReference type="EMBL" id="JBHRXJ010000002">
    <property type="protein sequence ID" value="MFC3527314.1"/>
    <property type="molecule type" value="Genomic_DNA"/>
</dbReference>
<keyword evidence="3" id="KW-1185">Reference proteome</keyword>
<protein>
    <recommendedName>
        <fullName evidence="4">Transferrin-binding protein B C-lobe/N-lobe beta barrel domain-containing protein</fullName>
    </recommendedName>
</protein>
<gene>
    <name evidence="2" type="ORF">ACFOMH_03940</name>
</gene>
<feature type="chain" id="PRO_5046830918" description="Transferrin-binding protein B C-lobe/N-lobe beta barrel domain-containing protein" evidence="1">
    <location>
        <begin position="23"/>
        <end position="402"/>
    </location>
</feature>
<reference evidence="3" key="1">
    <citation type="journal article" date="2019" name="Int. J. Syst. Evol. Microbiol.">
        <title>The Global Catalogue of Microorganisms (GCM) 10K type strain sequencing project: providing services to taxonomists for standard genome sequencing and annotation.</title>
        <authorList>
            <consortium name="The Broad Institute Genomics Platform"/>
            <consortium name="The Broad Institute Genome Sequencing Center for Infectious Disease"/>
            <person name="Wu L."/>
            <person name="Ma J."/>
        </authorList>
    </citation>
    <scope>NUCLEOTIDE SEQUENCE [LARGE SCALE GENOMIC DNA]</scope>
    <source>
        <strain evidence="3">KCTC 42899</strain>
    </source>
</reference>
<feature type="signal peptide" evidence="1">
    <location>
        <begin position="1"/>
        <end position="22"/>
    </location>
</feature>
<evidence type="ECO:0008006" key="4">
    <source>
        <dbReference type="Google" id="ProtNLM"/>
    </source>
</evidence>
<dbReference type="Proteomes" id="UP001595721">
    <property type="component" value="Unassembled WGS sequence"/>
</dbReference>